<dbReference type="EMBL" id="JBEPMB010000002">
    <property type="protein sequence ID" value="MET3613986.1"/>
    <property type="molecule type" value="Genomic_DNA"/>
</dbReference>
<keyword evidence="1" id="KW-0805">Transcription regulation</keyword>
<dbReference type="Pfam" id="PF00440">
    <property type="entry name" value="TetR_N"/>
    <property type="match status" value="1"/>
</dbReference>
<evidence type="ECO:0000256" key="1">
    <source>
        <dbReference type="ARBA" id="ARBA00023015"/>
    </source>
</evidence>
<comment type="caution">
    <text evidence="6">The sequence shown here is derived from an EMBL/GenBank/DDBJ whole genome shotgun (WGS) entry which is preliminary data.</text>
</comment>
<accession>A0ABV2IZS5</accession>
<dbReference type="RefSeq" id="WP_354556476.1">
    <property type="nucleotide sequence ID" value="NZ_JBEPMB010000002.1"/>
</dbReference>
<feature type="DNA-binding region" description="H-T-H motif" evidence="4">
    <location>
        <begin position="21"/>
        <end position="40"/>
    </location>
</feature>
<evidence type="ECO:0000313" key="7">
    <source>
        <dbReference type="Proteomes" id="UP001549047"/>
    </source>
</evidence>
<dbReference type="PANTHER" id="PTHR30055:SF234">
    <property type="entry name" value="HTH-TYPE TRANSCRIPTIONAL REGULATOR BETI"/>
    <property type="match status" value="1"/>
</dbReference>
<dbReference type="Pfam" id="PF17928">
    <property type="entry name" value="TetR_C_22"/>
    <property type="match status" value="1"/>
</dbReference>
<dbReference type="PRINTS" id="PR00455">
    <property type="entry name" value="HTHTETR"/>
</dbReference>
<sequence length="187" mass="20804">MDLILSTAQTLIGEKGLAALAMIDIATASGMPLASVYHYFPNRTAVMAELYRRFSSTFMDRIKDVLGTIETARDILQATDAIIDGYFDMLKDEPALQDLLNAVQADKEMLDLDIAQTRLQAIAFSAETQHLIAELHRENYARSVYLLFQLAGGALRLALYQGGEEGERIAGDFKRLVRGQLAEFDLR</sequence>
<dbReference type="PANTHER" id="PTHR30055">
    <property type="entry name" value="HTH-TYPE TRANSCRIPTIONAL REGULATOR RUTR"/>
    <property type="match status" value="1"/>
</dbReference>
<dbReference type="Proteomes" id="UP001549047">
    <property type="component" value="Unassembled WGS sequence"/>
</dbReference>
<dbReference type="SUPFAM" id="SSF46689">
    <property type="entry name" value="Homeodomain-like"/>
    <property type="match status" value="1"/>
</dbReference>
<dbReference type="InterPro" id="IPR041674">
    <property type="entry name" value="TetR_C_22"/>
</dbReference>
<evidence type="ECO:0000313" key="6">
    <source>
        <dbReference type="EMBL" id="MET3613986.1"/>
    </source>
</evidence>
<evidence type="ECO:0000256" key="4">
    <source>
        <dbReference type="PROSITE-ProRule" id="PRU00335"/>
    </source>
</evidence>
<evidence type="ECO:0000256" key="2">
    <source>
        <dbReference type="ARBA" id="ARBA00023125"/>
    </source>
</evidence>
<reference evidence="6 7" key="1">
    <citation type="submission" date="2024-06" db="EMBL/GenBank/DDBJ databases">
        <title>Genomic Encyclopedia of Type Strains, Phase IV (KMG-IV): sequencing the most valuable type-strain genomes for metagenomic binning, comparative biology and taxonomic classification.</title>
        <authorList>
            <person name="Goeker M."/>
        </authorList>
    </citation>
    <scope>NUCLEOTIDE SEQUENCE [LARGE SCALE GENOMIC DNA]</scope>
    <source>
        <strain evidence="6 7">DSM 29780</strain>
    </source>
</reference>
<name>A0ABV2IZS5_9HYPH</name>
<proteinExistence type="predicted"/>
<evidence type="ECO:0000259" key="5">
    <source>
        <dbReference type="PROSITE" id="PS50977"/>
    </source>
</evidence>
<dbReference type="PROSITE" id="PS50977">
    <property type="entry name" value="HTH_TETR_2"/>
    <property type="match status" value="1"/>
</dbReference>
<keyword evidence="3" id="KW-0804">Transcription</keyword>
<dbReference type="InterPro" id="IPR009057">
    <property type="entry name" value="Homeodomain-like_sf"/>
</dbReference>
<organism evidence="6 7">
    <name type="scientific">Rhizobium aquaticum</name>
    <dbReference type="NCBI Taxonomy" id="1549636"/>
    <lineage>
        <taxon>Bacteria</taxon>
        <taxon>Pseudomonadati</taxon>
        <taxon>Pseudomonadota</taxon>
        <taxon>Alphaproteobacteria</taxon>
        <taxon>Hyphomicrobiales</taxon>
        <taxon>Rhizobiaceae</taxon>
        <taxon>Rhizobium/Agrobacterium group</taxon>
        <taxon>Rhizobium</taxon>
    </lineage>
</organism>
<protein>
    <submittedName>
        <fullName evidence="6">AcrR family transcriptional regulator</fullName>
    </submittedName>
</protein>
<dbReference type="InterPro" id="IPR001647">
    <property type="entry name" value="HTH_TetR"/>
</dbReference>
<feature type="domain" description="HTH tetR-type" evidence="5">
    <location>
        <begin position="1"/>
        <end position="58"/>
    </location>
</feature>
<evidence type="ECO:0000256" key="3">
    <source>
        <dbReference type="ARBA" id="ARBA00023163"/>
    </source>
</evidence>
<keyword evidence="2 4" id="KW-0238">DNA-binding</keyword>
<keyword evidence="7" id="KW-1185">Reference proteome</keyword>
<dbReference type="Gene3D" id="1.10.357.10">
    <property type="entry name" value="Tetracycline Repressor, domain 2"/>
    <property type="match status" value="1"/>
</dbReference>
<gene>
    <name evidence="6" type="ORF">ABID16_002315</name>
</gene>
<dbReference type="InterPro" id="IPR050109">
    <property type="entry name" value="HTH-type_TetR-like_transc_reg"/>
</dbReference>